<evidence type="ECO:0000256" key="14">
    <source>
        <dbReference type="SAM" id="MobiDB-lite"/>
    </source>
</evidence>
<comment type="pathway">
    <text evidence="2">Protein modification; protein glycosylation.</text>
</comment>
<organism evidence="16 17">
    <name type="scientific">Sciurus carolinensis</name>
    <name type="common">Eastern gray squirrel</name>
    <dbReference type="NCBI Taxonomy" id="30640"/>
    <lineage>
        <taxon>Eukaryota</taxon>
        <taxon>Metazoa</taxon>
        <taxon>Chordata</taxon>
        <taxon>Craniata</taxon>
        <taxon>Vertebrata</taxon>
        <taxon>Euteleostomi</taxon>
        <taxon>Mammalia</taxon>
        <taxon>Eutheria</taxon>
        <taxon>Euarchontoglires</taxon>
        <taxon>Glires</taxon>
        <taxon>Rodentia</taxon>
        <taxon>Sciuromorpha</taxon>
        <taxon>Sciuridae</taxon>
        <taxon>Sciurinae</taxon>
        <taxon>Sciurini</taxon>
        <taxon>Sciurus</taxon>
    </lineage>
</organism>
<gene>
    <name evidence="16" type="ORF">SUZIE_120915</name>
</gene>
<evidence type="ECO:0000313" key="16">
    <source>
        <dbReference type="EMBL" id="MBZ3873033.1"/>
    </source>
</evidence>
<evidence type="ECO:0000256" key="2">
    <source>
        <dbReference type="ARBA" id="ARBA00004922"/>
    </source>
</evidence>
<dbReference type="InterPro" id="IPR026116">
    <property type="entry name" value="GT18_cat"/>
</dbReference>
<sequence>MWIPEGEHPGPLPAAADEPDPRELGVPPEAEGKEKFLGILNKYMEIHSTMYYESQRPPKVSIFMKNHRPLPQPEFQQLLHKAKLFTGFGFPHKGPVLLEAIAHGCVFLQSRFSPPCSSLNHEFFPGKPTSREVFSEHPYTENFIGKPHVWTVDNNSEVSEAAIKAIMETQVELYLPYEHTCGGSWSGPTPTSSTRTSVQFPAQPLPRGWGLTEPFILAPSATHLQWAQNTSKVPCDSAEWEMHHLYPVLAQSRQECYLQKEPLLCSCAGSRNKYQQLCPCHDFLTGQVALCQGCL</sequence>
<keyword evidence="5" id="KW-0328">Glycosyltransferase</keyword>
<evidence type="ECO:0000256" key="5">
    <source>
        <dbReference type="ARBA" id="ARBA00022676"/>
    </source>
</evidence>
<evidence type="ECO:0000256" key="9">
    <source>
        <dbReference type="ARBA" id="ARBA00022989"/>
    </source>
</evidence>
<dbReference type="EC" id="2.4.1.155" evidence="4"/>
<evidence type="ECO:0000256" key="7">
    <source>
        <dbReference type="ARBA" id="ARBA00022692"/>
    </source>
</evidence>
<dbReference type="GO" id="GO:0030144">
    <property type="term" value="F:alpha-1,6-mannosylglycoprotein 6-beta-N-acetylglucosaminyltransferase activity"/>
    <property type="evidence" value="ECO:0007669"/>
    <property type="project" value="UniProtKB-EC"/>
</dbReference>
<keyword evidence="11" id="KW-0472">Membrane</keyword>
<evidence type="ECO:0000256" key="10">
    <source>
        <dbReference type="ARBA" id="ARBA00023034"/>
    </source>
</evidence>
<evidence type="ECO:0000256" key="12">
    <source>
        <dbReference type="ARBA" id="ARBA00023180"/>
    </source>
</evidence>
<keyword evidence="10" id="KW-0333">Golgi apparatus</keyword>
<feature type="region of interest" description="Disordered" evidence="14">
    <location>
        <begin position="1"/>
        <end position="29"/>
    </location>
</feature>
<keyword evidence="9" id="KW-1133">Transmembrane helix</keyword>
<feature type="domain" description="Glycosyltransferase family 18 catalytic" evidence="15">
    <location>
        <begin position="31"/>
        <end position="183"/>
    </location>
</feature>
<feature type="domain" description="Glycosyltransferase family 18 catalytic" evidence="15">
    <location>
        <begin position="230"/>
        <end position="280"/>
    </location>
</feature>
<comment type="similarity">
    <text evidence="3">Belongs to the glycosyltransferase 18 family.</text>
</comment>
<proteinExistence type="inferred from homology"/>
<comment type="caution">
    <text evidence="16">The sequence shown here is derived from an EMBL/GenBank/DDBJ whole genome shotgun (WGS) entry which is preliminary data.</text>
</comment>
<keyword evidence="7" id="KW-0812">Transmembrane</keyword>
<keyword evidence="12" id="KW-0325">Glycoprotein</keyword>
<keyword evidence="17" id="KW-1185">Reference proteome</keyword>
<evidence type="ECO:0000259" key="15">
    <source>
        <dbReference type="Pfam" id="PF15024"/>
    </source>
</evidence>
<dbReference type="Proteomes" id="UP001166674">
    <property type="component" value="Unassembled WGS sequence"/>
</dbReference>
<comment type="subcellular location">
    <subcellularLocation>
        <location evidence="1">Golgi apparatus membrane</location>
        <topology evidence="1">Single-pass type II membrane protein</topology>
    </subcellularLocation>
</comment>
<name>A0AA41MJD5_SCICA</name>
<protein>
    <recommendedName>
        <fullName evidence="4">alpha-1,6-mannosyl-glycoprotein 6-beta-N-acetylglucosaminyltransferase</fullName>
        <ecNumber evidence="4">2.4.1.155</ecNumber>
    </recommendedName>
</protein>
<accession>A0AA41MJD5</accession>
<dbReference type="InterPro" id="IPR052105">
    <property type="entry name" value="MGAT5_Glycosyltransferase"/>
</dbReference>
<comment type="catalytic activity">
    <reaction evidence="13">
        <text>N(4)-{beta-D-GlcNAc-(1-&gt;2)-[beta-D-GlcNAc-(1-&gt;4)]-alpha-D-Man-(1-&gt;3)-[beta-D-GlcNAc-(1-&gt;2)-alpha-D-Man-(1-&gt;6)]-beta-D-Man-(1-&gt;4)-beta-D-GlcNAc-(1-&gt;4)-beta-D-GlcNAc}-L-asparaginyl-[protein] + UDP-N-acetyl-alpha-D-glucosamine = N(4)-{beta-D-GlcNAc-(1-&gt;2)-[beta-D-GlcNAc-(1-&gt;4)]-alpha-D-Man-(1-&gt;3)-[beta-D-GlcNAc-(1-&gt;2)-[beta-D-GlcNAc-(1-&gt;6)]-alpha-D-Man-(1-&gt;6)]-beta-D-Man-(1-&gt;4)-beta-D-GlcNAc-(1-&gt;4)-beta-D-GlcNAc}-L-asparaginyl-[protein] + UDP + H(+)</text>
        <dbReference type="Rhea" id="RHEA:16921"/>
        <dbReference type="Rhea" id="RHEA-COMP:14374"/>
        <dbReference type="Rhea" id="RHEA-COMP:14377"/>
        <dbReference type="ChEBI" id="CHEBI:15378"/>
        <dbReference type="ChEBI" id="CHEBI:57705"/>
        <dbReference type="ChEBI" id="CHEBI:58223"/>
        <dbReference type="ChEBI" id="CHEBI:139507"/>
        <dbReference type="ChEBI" id="CHEBI:139510"/>
        <dbReference type="EC" id="2.4.1.155"/>
    </reaction>
</comment>
<evidence type="ECO:0000256" key="11">
    <source>
        <dbReference type="ARBA" id="ARBA00023136"/>
    </source>
</evidence>
<dbReference type="PANTHER" id="PTHR15075">
    <property type="entry name" value="ALPHA-MANNOSIDE BETA-1,6-N-ACETYLGLUCOSAMINYLTRANSFERASE"/>
    <property type="match status" value="1"/>
</dbReference>
<dbReference type="GO" id="GO:0000139">
    <property type="term" value="C:Golgi membrane"/>
    <property type="evidence" value="ECO:0007669"/>
    <property type="project" value="UniProtKB-SubCell"/>
</dbReference>
<dbReference type="EMBL" id="JAATJV010197023">
    <property type="protein sequence ID" value="MBZ3873033.1"/>
    <property type="molecule type" value="Genomic_DNA"/>
</dbReference>
<dbReference type="GO" id="GO:0006487">
    <property type="term" value="P:protein N-linked glycosylation"/>
    <property type="evidence" value="ECO:0007669"/>
    <property type="project" value="TreeGrafter"/>
</dbReference>
<evidence type="ECO:0000256" key="4">
    <source>
        <dbReference type="ARBA" id="ARBA00012671"/>
    </source>
</evidence>
<evidence type="ECO:0000256" key="6">
    <source>
        <dbReference type="ARBA" id="ARBA00022679"/>
    </source>
</evidence>
<evidence type="ECO:0000256" key="3">
    <source>
        <dbReference type="ARBA" id="ARBA00007477"/>
    </source>
</evidence>
<dbReference type="PANTHER" id="PTHR15075:SF6">
    <property type="entry name" value="ALPHA-1,6-MANNOSYLGLYCOPROTEIN 6-BETA-N-ACETYLGLUCOSAMINYLTRANSFERASE B"/>
    <property type="match status" value="1"/>
</dbReference>
<keyword evidence="8" id="KW-0735">Signal-anchor</keyword>
<reference evidence="16" key="1">
    <citation type="submission" date="2020-03" db="EMBL/GenBank/DDBJ databases">
        <title>Studies in the Genomics of Life Span.</title>
        <authorList>
            <person name="Glass D."/>
        </authorList>
    </citation>
    <scope>NUCLEOTIDE SEQUENCE</scope>
    <source>
        <strain evidence="16">SUZIE</strain>
        <tissue evidence="16">Muscle</tissue>
    </source>
</reference>
<keyword evidence="6" id="KW-0808">Transferase</keyword>
<evidence type="ECO:0000256" key="1">
    <source>
        <dbReference type="ARBA" id="ARBA00004323"/>
    </source>
</evidence>
<evidence type="ECO:0000256" key="13">
    <source>
        <dbReference type="ARBA" id="ARBA00048243"/>
    </source>
</evidence>
<evidence type="ECO:0000256" key="8">
    <source>
        <dbReference type="ARBA" id="ARBA00022968"/>
    </source>
</evidence>
<dbReference type="Pfam" id="PF15024">
    <property type="entry name" value="Glyco_transf_18"/>
    <property type="match status" value="2"/>
</dbReference>
<evidence type="ECO:0000313" key="17">
    <source>
        <dbReference type="Proteomes" id="UP001166674"/>
    </source>
</evidence>
<dbReference type="AlphaFoldDB" id="A0AA41MJD5"/>